<keyword evidence="2" id="KW-0732">Signal</keyword>
<feature type="region of interest" description="Disordered" evidence="1">
    <location>
        <begin position="207"/>
        <end position="304"/>
    </location>
</feature>
<comment type="caution">
    <text evidence="3">The sequence shown here is derived from an EMBL/GenBank/DDBJ whole genome shotgun (WGS) entry which is preliminary data.</text>
</comment>
<dbReference type="AlphaFoldDB" id="A0AAJ0C2M9"/>
<evidence type="ECO:0000313" key="3">
    <source>
        <dbReference type="EMBL" id="KAK1769040.1"/>
    </source>
</evidence>
<feature type="compositionally biased region" description="Low complexity" evidence="1">
    <location>
        <begin position="219"/>
        <end position="264"/>
    </location>
</feature>
<evidence type="ECO:0008006" key="5">
    <source>
        <dbReference type="Google" id="ProtNLM"/>
    </source>
</evidence>
<feature type="signal peptide" evidence="2">
    <location>
        <begin position="1"/>
        <end position="21"/>
    </location>
</feature>
<protein>
    <recommendedName>
        <fullName evidence="5">Ricin B lectin domain-containing protein</fullName>
    </recommendedName>
</protein>
<evidence type="ECO:0000256" key="1">
    <source>
        <dbReference type="SAM" id="MobiDB-lite"/>
    </source>
</evidence>
<dbReference type="Proteomes" id="UP001244011">
    <property type="component" value="Unassembled WGS sequence"/>
</dbReference>
<name>A0AAJ0C2M9_9PEZI</name>
<dbReference type="CDD" id="cd00161">
    <property type="entry name" value="beta-trefoil_Ricin-like"/>
    <property type="match status" value="1"/>
</dbReference>
<sequence>MVAILPSLLAYAALAAASAAADRPAPRAVDKLDDAATAEAQQRDDNATRAFSDVQIKTSDGRCLFVDKLSGDFRENLTPIQVGTCGATGGQGWDIITSGKHNNAANSMLVVSTLTQACFNFDPRRAGGNQVLLFSCGGRADGGGEVTNSQLFTFGGGAGPLSFQPENEQGSCFTVNGNVLDIAKCNAGDAKQSFTFGRAAAADGGNGNGNGNGNGDGSGDSNTQTTAAADTQNTATADTQNTATADAQNTATAETQGTATADTQSTTAVNAQTTAAPKATTCPAKPRKNRLRKNKSKCNQRTRTVTLPGVAAGAASFDPADLLPASTAAPEAATTAAAGGGGAIATASPTTPVPVSGARGTLDPTAAAEANRRDGTATRAFSNVEIRAPNGQCLSIDPTAGDFRQNLIPVGLVDCAGTPNEKWDVISAGVHNDRPESALIVSTLTQGCISFDGRRQPGDTVTLFSCGGRADGSGETNTGQLMPFIGALSFAFAPESENGKTCILPGDAGRLDSGPCPKELGPELFSIFPD</sequence>
<dbReference type="InterPro" id="IPR035992">
    <property type="entry name" value="Ricin_B-like_lectins"/>
</dbReference>
<evidence type="ECO:0000313" key="4">
    <source>
        <dbReference type="Proteomes" id="UP001244011"/>
    </source>
</evidence>
<keyword evidence="4" id="KW-1185">Reference proteome</keyword>
<accession>A0AAJ0C2M9</accession>
<dbReference type="GeneID" id="85315460"/>
<proteinExistence type="predicted"/>
<reference evidence="3" key="1">
    <citation type="submission" date="2023-06" db="EMBL/GenBank/DDBJ databases">
        <title>Genome-scale phylogeny and comparative genomics of the fungal order Sordariales.</title>
        <authorList>
            <consortium name="Lawrence Berkeley National Laboratory"/>
            <person name="Hensen N."/>
            <person name="Bonometti L."/>
            <person name="Westerberg I."/>
            <person name="Brannstrom I.O."/>
            <person name="Guillou S."/>
            <person name="Cros-Aarteil S."/>
            <person name="Calhoun S."/>
            <person name="Haridas S."/>
            <person name="Kuo A."/>
            <person name="Mondo S."/>
            <person name="Pangilinan J."/>
            <person name="Riley R."/>
            <person name="Labutti K."/>
            <person name="Andreopoulos B."/>
            <person name="Lipzen A."/>
            <person name="Chen C."/>
            <person name="Yanf M."/>
            <person name="Daum C."/>
            <person name="Ng V."/>
            <person name="Clum A."/>
            <person name="Steindorff A."/>
            <person name="Ohm R."/>
            <person name="Martin F."/>
            <person name="Silar P."/>
            <person name="Natvig D."/>
            <person name="Lalanne C."/>
            <person name="Gautier V."/>
            <person name="Ament-Velasquez S.L."/>
            <person name="Kruys A."/>
            <person name="Hutchinson M.I."/>
            <person name="Powell A.J."/>
            <person name="Barry K."/>
            <person name="Miller A.N."/>
            <person name="Grigoriev I.V."/>
            <person name="Debuchy R."/>
            <person name="Gladieux P."/>
            <person name="Thoren M.H."/>
            <person name="Johannesson H."/>
        </authorList>
    </citation>
    <scope>NUCLEOTIDE SEQUENCE</scope>
    <source>
        <strain evidence="3">8032-3</strain>
    </source>
</reference>
<feature type="compositionally biased region" description="Low complexity" evidence="1">
    <location>
        <begin position="273"/>
        <end position="284"/>
    </location>
</feature>
<gene>
    <name evidence="3" type="ORF">QBC33DRAFT_605249</name>
</gene>
<feature type="compositionally biased region" description="Basic residues" evidence="1">
    <location>
        <begin position="285"/>
        <end position="300"/>
    </location>
</feature>
<feature type="chain" id="PRO_5042614730" description="Ricin B lectin domain-containing protein" evidence="2">
    <location>
        <begin position="22"/>
        <end position="530"/>
    </location>
</feature>
<dbReference type="RefSeq" id="XP_060285253.1">
    <property type="nucleotide sequence ID" value="XM_060432273.1"/>
</dbReference>
<feature type="region of interest" description="Disordered" evidence="1">
    <location>
        <begin position="340"/>
        <end position="376"/>
    </location>
</feature>
<organism evidence="3 4">
    <name type="scientific">Phialemonium atrogriseum</name>
    <dbReference type="NCBI Taxonomy" id="1093897"/>
    <lineage>
        <taxon>Eukaryota</taxon>
        <taxon>Fungi</taxon>
        <taxon>Dikarya</taxon>
        <taxon>Ascomycota</taxon>
        <taxon>Pezizomycotina</taxon>
        <taxon>Sordariomycetes</taxon>
        <taxon>Sordariomycetidae</taxon>
        <taxon>Cephalothecales</taxon>
        <taxon>Cephalothecaceae</taxon>
        <taxon>Phialemonium</taxon>
    </lineage>
</organism>
<dbReference type="EMBL" id="MU839003">
    <property type="protein sequence ID" value="KAK1769040.1"/>
    <property type="molecule type" value="Genomic_DNA"/>
</dbReference>
<dbReference type="Gene3D" id="2.80.10.50">
    <property type="match status" value="2"/>
</dbReference>
<dbReference type="SUPFAM" id="SSF50370">
    <property type="entry name" value="Ricin B-like lectins"/>
    <property type="match status" value="2"/>
</dbReference>
<evidence type="ECO:0000256" key="2">
    <source>
        <dbReference type="SAM" id="SignalP"/>
    </source>
</evidence>
<feature type="compositionally biased region" description="Gly residues" evidence="1">
    <location>
        <begin position="207"/>
        <end position="218"/>
    </location>
</feature>
<dbReference type="PROSITE" id="PS50231">
    <property type="entry name" value="RICIN_B_LECTIN"/>
    <property type="match status" value="2"/>
</dbReference>